<evidence type="ECO:0000256" key="1">
    <source>
        <dbReference type="SAM" id="MobiDB-lite"/>
    </source>
</evidence>
<dbReference type="AlphaFoldDB" id="A0A834FCC9"/>
<gene>
    <name evidence="2" type="ORF">FQA47_011561</name>
</gene>
<evidence type="ECO:0000313" key="3">
    <source>
        <dbReference type="Proteomes" id="UP000646548"/>
    </source>
</evidence>
<reference evidence="2" key="1">
    <citation type="journal article" name="BMC Genomics">
        <title>Long-read sequencing and de novo genome assembly of marine medaka (Oryzias melastigma).</title>
        <authorList>
            <person name="Liang P."/>
            <person name="Saqib H.S.A."/>
            <person name="Ni X."/>
            <person name="Shen Y."/>
        </authorList>
    </citation>
    <scope>NUCLEOTIDE SEQUENCE</scope>
    <source>
        <strain evidence="2">Bigg-433</strain>
    </source>
</reference>
<proteinExistence type="predicted"/>
<feature type="region of interest" description="Disordered" evidence="1">
    <location>
        <begin position="47"/>
        <end position="69"/>
    </location>
</feature>
<organism evidence="2 3">
    <name type="scientific">Oryzias melastigma</name>
    <name type="common">Marine medaka</name>
    <dbReference type="NCBI Taxonomy" id="30732"/>
    <lineage>
        <taxon>Eukaryota</taxon>
        <taxon>Metazoa</taxon>
        <taxon>Chordata</taxon>
        <taxon>Craniata</taxon>
        <taxon>Vertebrata</taxon>
        <taxon>Euteleostomi</taxon>
        <taxon>Actinopterygii</taxon>
        <taxon>Neopterygii</taxon>
        <taxon>Teleostei</taxon>
        <taxon>Neoteleostei</taxon>
        <taxon>Acanthomorphata</taxon>
        <taxon>Ovalentaria</taxon>
        <taxon>Atherinomorphae</taxon>
        <taxon>Beloniformes</taxon>
        <taxon>Adrianichthyidae</taxon>
        <taxon>Oryziinae</taxon>
        <taxon>Oryzias</taxon>
    </lineage>
</organism>
<dbReference type="Proteomes" id="UP000646548">
    <property type="component" value="Unassembled WGS sequence"/>
</dbReference>
<dbReference type="EMBL" id="WKFB01000268">
    <property type="protein sequence ID" value="KAF6728969.1"/>
    <property type="molecule type" value="Genomic_DNA"/>
</dbReference>
<protein>
    <submittedName>
        <fullName evidence="2">Uncharacterized protein</fullName>
    </submittedName>
</protein>
<sequence>MEGLNQTVRPTAAVSEAVGLGGSGLTGSGGLVLLGSERGTHGGQIIRTRLPQDPSLGSGPVLGSLQSWS</sequence>
<evidence type="ECO:0000313" key="2">
    <source>
        <dbReference type="EMBL" id="KAF6728969.1"/>
    </source>
</evidence>
<comment type="caution">
    <text evidence="2">The sequence shown here is derived from an EMBL/GenBank/DDBJ whole genome shotgun (WGS) entry which is preliminary data.</text>
</comment>
<accession>A0A834FCC9</accession>
<name>A0A834FCC9_ORYME</name>